<organism evidence="1 2">
    <name type="scientific">Pararge aegeria aegeria</name>
    <dbReference type="NCBI Taxonomy" id="348720"/>
    <lineage>
        <taxon>Eukaryota</taxon>
        <taxon>Metazoa</taxon>
        <taxon>Ecdysozoa</taxon>
        <taxon>Arthropoda</taxon>
        <taxon>Hexapoda</taxon>
        <taxon>Insecta</taxon>
        <taxon>Pterygota</taxon>
        <taxon>Neoptera</taxon>
        <taxon>Endopterygota</taxon>
        <taxon>Lepidoptera</taxon>
        <taxon>Glossata</taxon>
        <taxon>Ditrysia</taxon>
        <taxon>Papilionoidea</taxon>
        <taxon>Nymphalidae</taxon>
        <taxon>Satyrinae</taxon>
        <taxon>Satyrini</taxon>
        <taxon>Parargina</taxon>
        <taxon>Pararge</taxon>
    </lineage>
</organism>
<name>A0A8S4QI50_9NEOP</name>
<keyword evidence="2" id="KW-1185">Reference proteome</keyword>
<evidence type="ECO:0000313" key="2">
    <source>
        <dbReference type="Proteomes" id="UP000838756"/>
    </source>
</evidence>
<comment type="caution">
    <text evidence="1">The sequence shown here is derived from an EMBL/GenBank/DDBJ whole genome shotgun (WGS) entry which is preliminary data.</text>
</comment>
<accession>A0A8S4QI50</accession>
<dbReference type="EMBL" id="CAKXAJ010009694">
    <property type="protein sequence ID" value="CAH2211263.1"/>
    <property type="molecule type" value="Genomic_DNA"/>
</dbReference>
<proteinExistence type="predicted"/>
<feature type="non-terminal residue" evidence="1">
    <location>
        <position position="1"/>
    </location>
</feature>
<dbReference type="AlphaFoldDB" id="A0A8S4QI50"/>
<protein>
    <submittedName>
        <fullName evidence="1">Jg596 protein</fullName>
    </submittedName>
</protein>
<dbReference type="OrthoDB" id="10504155at2759"/>
<sequence>PVKGKNPVDVGRTVLSLVKVAAAGVFEQLMNGSPETLCLLRRRRPELSSPGFFERLALRSPQIPPLPL</sequence>
<gene>
    <name evidence="1" type="primary">jg596</name>
    <name evidence="1" type="ORF">PAEG_LOCUS3094</name>
</gene>
<evidence type="ECO:0000313" key="1">
    <source>
        <dbReference type="EMBL" id="CAH2211263.1"/>
    </source>
</evidence>
<dbReference type="Proteomes" id="UP000838756">
    <property type="component" value="Unassembled WGS sequence"/>
</dbReference>
<reference evidence="1" key="1">
    <citation type="submission" date="2022-03" db="EMBL/GenBank/DDBJ databases">
        <authorList>
            <person name="Lindestad O."/>
        </authorList>
    </citation>
    <scope>NUCLEOTIDE SEQUENCE</scope>
</reference>